<evidence type="ECO:0000313" key="5">
    <source>
        <dbReference type="Proteomes" id="UP000524246"/>
    </source>
</evidence>
<keyword evidence="2" id="KW-0326">Glycosidase</keyword>
<dbReference type="SUPFAM" id="SSF51445">
    <property type="entry name" value="(Trans)glycosidases"/>
    <property type="match status" value="1"/>
</dbReference>
<evidence type="ECO:0000259" key="3">
    <source>
        <dbReference type="SMART" id="SM00642"/>
    </source>
</evidence>
<name>A0A7X9FQC0_9DELT</name>
<dbReference type="GO" id="GO:0016798">
    <property type="term" value="F:hydrolase activity, acting on glycosyl bonds"/>
    <property type="evidence" value="ECO:0007669"/>
    <property type="project" value="UniProtKB-KW"/>
</dbReference>
<dbReference type="InterPro" id="IPR006047">
    <property type="entry name" value="GH13_cat_dom"/>
</dbReference>
<dbReference type="Gene3D" id="2.60.40.1180">
    <property type="entry name" value="Golgi alpha-mannosidase II"/>
    <property type="match status" value="1"/>
</dbReference>
<comment type="caution">
    <text evidence="4">The sequence shown here is derived from an EMBL/GenBank/DDBJ whole genome shotgun (WGS) entry which is preliminary data.</text>
</comment>
<dbReference type="PANTHER" id="PTHR10357:SF210">
    <property type="entry name" value="MALTODEXTRIN GLUCOSIDASE"/>
    <property type="match status" value="1"/>
</dbReference>
<organism evidence="4 5">
    <name type="scientific">SAR324 cluster bacterium</name>
    <dbReference type="NCBI Taxonomy" id="2024889"/>
    <lineage>
        <taxon>Bacteria</taxon>
        <taxon>Deltaproteobacteria</taxon>
        <taxon>SAR324 cluster</taxon>
    </lineage>
</organism>
<evidence type="ECO:0000256" key="2">
    <source>
        <dbReference type="ARBA" id="ARBA00023295"/>
    </source>
</evidence>
<dbReference type="SMART" id="SM00642">
    <property type="entry name" value="Aamy"/>
    <property type="match status" value="1"/>
</dbReference>
<evidence type="ECO:0000256" key="1">
    <source>
        <dbReference type="ARBA" id="ARBA00022801"/>
    </source>
</evidence>
<dbReference type="Pfam" id="PF00128">
    <property type="entry name" value="Alpha-amylase"/>
    <property type="match status" value="1"/>
</dbReference>
<sequence length="503" mass="56848">MLTNYPEWVSDAVFYLIFPDRFAKSPRLPKPTNLENWDSPPTLFGFKGGDLYGILEKIDYIQDLGVNTLLLNPIFTSAANHRYHTIDYFSVDPILGGTQALRELVDTLHSRGMRIVLDGVFNHTGRGFYQFNHTLENGAASPYVDWFHFNQAWLKEGRQIDAYPKNFIPLEAGDGSLCLENFGYKGWWNLPALPKLNTDNKDVRKFLLDVAKYWIDFGIDGWRLDVPSEINDPSFWQEFRNVVKNANPEAYIVGEIWEDATPWLHGDQFDAVMNYPFTKSLVSFIPQKSFMEAEVAATGGYKGVKPFKAPEFGAALNKLLGSYSKEVNLVQLNLIGSHDTPRFLNCAGGDHKALMLAALFMCAFPGVPCVYYGDEIGLSGSADPDCRKSFPWEEYKWNREVLNSFKDSIMLRKKESAIRHGSFIELLADGEIYAFARKYNNEVVIFVFNTDSNPKNLASLTIPINGLTQIRELSSDHTIALKEGALNEVSLPPRSAKVFKAIK</sequence>
<dbReference type="InterPro" id="IPR013780">
    <property type="entry name" value="Glyco_hydro_b"/>
</dbReference>
<reference evidence="4 5" key="1">
    <citation type="journal article" date="2020" name="Biotechnol. Biofuels">
        <title>New insights from the biogas microbiome by comprehensive genome-resolved metagenomics of nearly 1600 species originating from multiple anaerobic digesters.</title>
        <authorList>
            <person name="Campanaro S."/>
            <person name="Treu L."/>
            <person name="Rodriguez-R L.M."/>
            <person name="Kovalovszki A."/>
            <person name="Ziels R.M."/>
            <person name="Maus I."/>
            <person name="Zhu X."/>
            <person name="Kougias P.G."/>
            <person name="Basile A."/>
            <person name="Luo G."/>
            <person name="Schluter A."/>
            <person name="Konstantinidis K.T."/>
            <person name="Angelidaki I."/>
        </authorList>
    </citation>
    <scope>NUCLEOTIDE SEQUENCE [LARGE SCALE GENOMIC DNA]</scope>
    <source>
        <strain evidence="4">AS27yjCOA_65</strain>
    </source>
</reference>
<dbReference type="Gene3D" id="3.20.20.80">
    <property type="entry name" value="Glycosidases"/>
    <property type="match status" value="1"/>
</dbReference>
<keyword evidence="1" id="KW-0378">Hydrolase</keyword>
<dbReference type="AlphaFoldDB" id="A0A7X9FQC0"/>
<dbReference type="EMBL" id="JAAZON010000080">
    <property type="protein sequence ID" value="NMC61923.1"/>
    <property type="molecule type" value="Genomic_DNA"/>
</dbReference>
<feature type="domain" description="Glycosyl hydrolase family 13 catalytic" evidence="3">
    <location>
        <begin position="16"/>
        <end position="412"/>
    </location>
</feature>
<dbReference type="InterPro" id="IPR017853">
    <property type="entry name" value="GH"/>
</dbReference>
<evidence type="ECO:0000313" key="4">
    <source>
        <dbReference type="EMBL" id="NMC61923.1"/>
    </source>
</evidence>
<dbReference type="Proteomes" id="UP000524246">
    <property type="component" value="Unassembled WGS sequence"/>
</dbReference>
<dbReference type="CDD" id="cd11338">
    <property type="entry name" value="AmyAc_CMD"/>
    <property type="match status" value="1"/>
</dbReference>
<protein>
    <submittedName>
        <fullName evidence="4">Alpha-amylase</fullName>
    </submittedName>
</protein>
<accession>A0A7X9FQC0</accession>
<dbReference type="GO" id="GO:0005975">
    <property type="term" value="P:carbohydrate metabolic process"/>
    <property type="evidence" value="ECO:0007669"/>
    <property type="project" value="InterPro"/>
</dbReference>
<dbReference type="PANTHER" id="PTHR10357">
    <property type="entry name" value="ALPHA-AMYLASE FAMILY MEMBER"/>
    <property type="match status" value="1"/>
</dbReference>
<proteinExistence type="predicted"/>
<dbReference type="SUPFAM" id="SSF51011">
    <property type="entry name" value="Glycosyl hydrolase domain"/>
    <property type="match status" value="1"/>
</dbReference>
<gene>
    <name evidence="4" type="ORF">GYA55_02010</name>
</gene>